<name>A0A0K6HUG9_9BURK</name>
<evidence type="ECO:0000313" key="2">
    <source>
        <dbReference type="Proteomes" id="UP000183649"/>
    </source>
</evidence>
<sequence length="139" mass="15314">MTNAMTSPDSSANDASNIDLQAAWIRRSSADIQAFVEGLAARLEGDLPGQVDVVRKRDGLFAKTSHVQSITVRTEEFHYLLERQPSGVRTQRARVVGGVILKRDELSLAGWMESLLAALFSQSGELQRASQSLHDFLMN</sequence>
<dbReference type="EMBL" id="CYHF01000002">
    <property type="protein sequence ID" value="CUA94496.1"/>
    <property type="molecule type" value="Genomic_DNA"/>
</dbReference>
<keyword evidence="2" id="KW-1185">Reference proteome</keyword>
<proteinExistence type="predicted"/>
<protein>
    <submittedName>
        <fullName evidence="1">Uncharacterized protein</fullName>
    </submittedName>
</protein>
<dbReference type="Proteomes" id="UP000183649">
    <property type="component" value="Unassembled WGS sequence"/>
</dbReference>
<accession>A0A0K6HUG9</accession>
<organism evidence="1 2">
    <name type="scientific">Thiomonas bhubaneswarensis</name>
    <dbReference type="NCBI Taxonomy" id="339866"/>
    <lineage>
        <taxon>Bacteria</taxon>
        <taxon>Pseudomonadati</taxon>
        <taxon>Pseudomonadota</taxon>
        <taxon>Betaproteobacteria</taxon>
        <taxon>Burkholderiales</taxon>
        <taxon>Thiomonas</taxon>
    </lineage>
</organism>
<dbReference type="AlphaFoldDB" id="A0A0K6HUG9"/>
<dbReference type="STRING" id="339866.GCA_001418255_00633"/>
<evidence type="ECO:0000313" key="1">
    <source>
        <dbReference type="EMBL" id="CUA94496.1"/>
    </source>
</evidence>
<reference evidence="2" key="1">
    <citation type="submission" date="2015-08" db="EMBL/GenBank/DDBJ databases">
        <authorList>
            <person name="Varghese N."/>
        </authorList>
    </citation>
    <scope>NUCLEOTIDE SEQUENCE [LARGE SCALE GENOMIC DNA]</scope>
    <source>
        <strain evidence="2">DSM 18181</strain>
    </source>
</reference>
<gene>
    <name evidence="1" type="ORF">Ga0061069_102109</name>
</gene>